<organism evidence="1 2">
    <name type="scientific">Metschnikowia bicuspidata</name>
    <dbReference type="NCBI Taxonomy" id="27322"/>
    <lineage>
        <taxon>Eukaryota</taxon>
        <taxon>Fungi</taxon>
        <taxon>Dikarya</taxon>
        <taxon>Ascomycota</taxon>
        <taxon>Saccharomycotina</taxon>
        <taxon>Pichiomycetes</taxon>
        <taxon>Metschnikowiaceae</taxon>
        <taxon>Metschnikowia</taxon>
    </lineage>
</organism>
<dbReference type="Proteomes" id="UP000268321">
    <property type="component" value="Unassembled WGS sequence"/>
</dbReference>
<accession>A0A4P9ZBR2</accession>
<evidence type="ECO:0000313" key="1">
    <source>
        <dbReference type="EMBL" id="RKP30284.1"/>
    </source>
</evidence>
<dbReference type="EMBL" id="ML004462">
    <property type="protein sequence ID" value="RKP30284.1"/>
    <property type="molecule type" value="Genomic_DNA"/>
</dbReference>
<reference evidence="2" key="1">
    <citation type="journal article" date="2018" name="Nat. Microbiol.">
        <title>Leveraging single-cell genomics to expand the fungal tree of life.</title>
        <authorList>
            <person name="Ahrendt S.R."/>
            <person name="Quandt C.A."/>
            <person name="Ciobanu D."/>
            <person name="Clum A."/>
            <person name="Salamov A."/>
            <person name="Andreopoulos B."/>
            <person name="Cheng J.F."/>
            <person name="Woyke T."/>
            <person name="Pelin A."/>
            <person name="Henrissat B."/>
            <person name="Reynolds N.K."/>
            <person name="Benny G.L."/>
            <person name="Smith M.E."/>
            <person name="James T.Y."/>
            <person name="Grigoriev I.V."/>
        </authorList>
    </citation>
    <scope>NUCLEOTIDE SEQUENCE [LARGE SCALE GENOMIC DNA]</scope>
    <source>
        <strain evidence="2">Baker2002</strain>
    </source>
</reference>
<keyword evidence="2" id="KW-1185">Reference proteome</keyword>
<sequence>MASKLSRNDSLGLILRSASLKPPTLLFSALVAGVYAHVTSPQDLDDLLASNYFEAVLWRFFHADASNSHLELLIEVAGYEYDAHGLSRCLDLVLEDASKEKQLMLRLLSSTLASCTKTAKLEAKTYLFFRAVVVLCPHLLTGNPLWPKWKDTVFLRFARATAAQSEDPVVHEVTQCFLLLCIVCMTTDTLRSVVASYCYHAFYISADNALVRWLAELMLLVGDRSAHNAFTRLQIRLRKAGVLSQLPLVALAALRDNVDASALSSELQVLPQDVLSALAADLGYGGTSKDPVVLASIVRVLALGGLLSWPVLQEIHESTEETLFDIFERNLLVSYFPQPLMPYDYTGDVFFQQIKSRRTCALRKSIGQLVSASLARLEITDPAAVGGIKGSSKYFSRLERVNGQGSKATVSGVSESLRAGLKKDDFVALLELHKPNKFGGLHRIAKFGLSCCRLGRVTKNDAVLEVYRLHSEFDERFNAIVSLSSLCVDPVPFDNTHAPQMFRNFRADVRLTLAENAKAPFPDSIVDHLMQVPLSRLQGFPPLQTLAVVTSLLRQSAVEDAATVVVLPSKAAVDLFALEPEWALVVFKFDSDNESISRAFARVSSMLTQVSTLANHLGLSEYDFGGSIRNAFMLYHAHIVHRWKNYLQTVTESSYTHYPFQNISAQPRDQYMAAVAEHYSEIGALFADLERYAYFDKIPTEKLRPSDAAKLYEALAGQAKVFVVSQHEVARVPAGAGTVITPDIIYLPKVNETLKRVLVTGDTNFQPGNVIKYSDYLKTAESPAVKQLEFLHKQYIAGFAHACQKISVAASDQQSNLEEALLCLNIYYYMRSIGYPRTSVLVVCASPYTRLLISELHEERAKTVGFGGPVVHTAEKVYPCDYIIVSTHGGLRTEHYHQVASCSRFGLFLAGAETAEPFKLSAGKLEICPGERYGEEKRQTRLSLKIKDSRHLFEQISGSARASKNTAD</sequence>
<gene>
    <name evidence="1" type="ORF">METBISCDRAFT_16714</name>
</gene>
<dbReference type="AlphaFoldDB" id="A0A4P9ZBR2"/>
<protein>
    <submittedName>
        <fullName evidence="1">Uncharacterized protein</fullName>
    </submittedName>
</protein>
<evidence type="ECO:0000313" key="2">
    <source>
        <dbReference type="Proteomes" id="UP000268321"/>
    </source>
</evidence>
<name>A0A4P9ZBR2_9ASCO</name>
<dbReference type="OrthoDB" id="1879at2759"/>
<proteinExistence type="predicted"/>